<dbReference type="PANTHER" id="PTHR19879">
    <property type="entry name" value="TRANSCRIPTION INITIATION FACTOR TFIID"/>
    <property type="match status" value="1"/>
</dbReference>
<dbReference type="Pfam" id="PF25173">
    <property type="entry name" value="Beta-prop_WDR3_1st"/>
    <property type="match status" value="1"/>
</dbReference>
<feature type="repeat" description="WD" evidence="3">
    <location>
        <begin position="707"/>
        <end position="748"/>
    </location>
</feature>
<feature type="repeat" description="WD" evidence="3">
    <location>
        <begin position="490"/>
        <end position="531"/>
    </location>
</feature>
<dbReference type="RefSeq" id="WP_193914281.1">
    <property type="nucleotide sequence ID" value="NZ_JADEXS020000001.1"/>
</dbReference>
<dbReference type="InterPro" id="IPR019775">
    <property type="entry name" value="WD40_repeat_CS"/>
</dbReference>
<reference evidence="4" key="1">
    <citation type="submission" date="2020-10" db="EMBL/GenBank/DDBJ databases">
        <authorList>
            <person name="Castelo-Branco R."/>
            <person name="Eusebio N."/>
            <person name="Adriana R."/>
            <person name="Vieira A."/>
            <person name="Brugerolle De Fraissinette N."/>
            <person name="Rezende De Castro R."/>
            <person name="Schneider M.P."/>
            <person name="Vasconcelos V."/>
            <person name="Leao P.N."/>
        </authorList>
    </citation>
    <scope>NUCLEOTIDE SEQUENCE</scope>
    <source>
        <strain evidence="4">LEGE 12446</strain>
    </source>
</reference>
<keyword evidence="2" id="KW-0677">Repeat</keyword>
<dbReference type="Pfam" id="PF00400">
    <property type="entry name" value="WD40"/>
    <property type="match status" value="2"/>
</dbReference>
<evidence type="ECO:0000256" key="3">
    <source>
        <dbReference type="PROSITE-ProRule" id="PRU00221"/>
    </source>
</evidence>
<dbReference type="InterPro" id="IPR020472">
    <property type="entry name" value="WD40_PAC1"/>
</dbReference>
<dbReference type="SUPFAM" id="SSF50978">
    <property type="entry name" value="WD40 repeat-like"/>
    <property type="match status" value="1"/>
</dbReference>
<dbReference type="CDD" id="cd00200">
    <property type="entry name" value="WD40"/>
    <property type="match status" value="1"/>
</dbReference>
<dbReference type="InterPro" id="IPR015943">
    <property type="entry name" value="WD40/YVTN_repeat-like_dom_sf"/>
</dbReference>
<evidence type="ECO:0000256" key="2">
    <source>
        <dbReference type="ARBA" id="ARBA00022737"/>
    </source>
</evidence>
<dbReference type="SMART" id="SM00320">
    <property type="entry name" value="WD40"/>
    <property type="match status" value="7"/>
</dbReference>
<keyword evidence="1 3" id="KW-0853">WD repeat</keyword>
<dbReference type="PRINTS" id="PR00320">
    <property type="entry name" value="GPROTEINBRPT"/>
</dbReference>
<feature type="repeat" description="WD" evidence="3">
    <location>
        <begin position="577"/>
        <end position="611"/>
    </location>
</feature>
<dbReference type="PROSITE" id="PS50294">
    <property type="entry name" value="WD_REPEATS_REGION"/>
    <property type="match status" value="5"/>
</dbReference>
<proteinExistence type="predicted"/>
<feature type="repeat" description="WD" evidence="3">
    <location>
        <begin position="665"/>
        <end position="706"/>
    </location>
</feature>
<dbReference type="Gene3D" id="2.130.10.10">
    <property type="entry name" value="YVTN repeat-like/Quinoprotein amine dehydrogenase"/>
    <property type="match status" value="3"/>
</dbReference>
<sequence length="784" mass="87637">MEPGLRLLIQLVLEFAPVIVDLIQKRTEESLTTTNYLLPKVINEVVKFGNIITQNDSSDSSFEQTKILQQQLAVDQRETQLKVANHERETALKLPEVYKIFDSWPLRLYPSQILESHPNQGRTPLKVFLAPPQIKFDQFEHRNDGICEIELMLAEGLRKLFNQNYSLHNPVRPTEFLAGAWDSKRFHSESSIKALYGILKTEPILILESENDGDYLNFRIAYWGLKQEKYYYKTIARLSYKEILQESAKSRALEWKKIRDELLALGETLEEINLLGRDNVFNLAILEKSEKWQAQGIDVSKLSLQYQVNHQDFEKLCQVLISCHFLVAAWVADIYHLIHHDVPPLLPKLLPSLLKDALDLQSVQAIATGYKQVYQALEQERRYWVPELALQLAHSLSHLPDRTWAQEQIDYSIYTWLELRQVSPQEFANSLEAMQSAVRIEDEEYFQKLKEYFTGVSDRQSILGIEKLLNAIANLKHKRTLETVNLTYTLTGHAGKVTSVAISPDGETLVSGCADKTINLWNLKTGQLIRTLTENLGEVSSVAISPDGNFLAVGSCEHPKSNVKLLHLKTGKVLHTLLGHQKPVNIVAISPDGTILASGSNKIKIWNLDKGDACGGLCQRICTLWHSSAVHAVAISLDGTILASGSSDNKIRLWNPRTGDPLSTLNGHDGEVKSIAMSPDGQILFSGSADTTIKIWHLGTGKLLHTLTGHSDAVKSLAVTPDGQNLISGSADKTIKMWRLSTGELLQTLTGHSGTVNSLALSPDGKLLASGSADQTIKIWQIVL</sequence>
<dbReference type="PROSITE" id="PS00678">
    <property type="entry name" value="WD_REPEATS_1"/>
    <property type="match status" value="1"/>
</dbReference>
<dbReference type="Proteomes" id="UP000622533">
    <property type="component" value="Unassembled WGS sequence"/>
</dbReference>
<dbReference type="InterPro" id="IPR036322">
    <property type="entry name" value="WD40_repeat_dom_sf"/>
</dbReference>
<organism evidence="4 5">
    <name type="scientific">Desmonostoc muscorum LEGE 12446</name>
    <dbReference type="NCBI Taxonomy" id="1828758"/>
    <lineage>
        <taxon>Bacteria</taxon>
        <taxon>Bacillati</taxon>
        <taxon>Cyanobacteriota</taxon>
        <taxon>Cyanophyceae</taxon>
        <taxon>Nostocales</taxon>
        <taxon>Nostocaceae</taxon>
        <taxon>Desmonostoc</taxon>
    </lineage>
</organism>
<dbReference type="PANTHER" id="PTHR19879:SF9">
    <property type="entry name" value="TRANSCRIPTION INITIATION FACTOR TFIID SUBUNIT 5"/>
    <property type="match status" value="1"/>
</dbReference>
<protein>
    <submittedName>
        <fullName evidence="4">WD40 repeat domain-containing protein</fullName>
    </submittedName>
</protein>
<evidence type="ECO:0000313" key="4">
    <source>
        <dbReference type="EMBL" id="MBE9021922.1"/>
    </source>
</evidence>
<evidence type="ECO:0000256" key="1">
    <source>
        <dbReference type="ARBA" id="ARBA00022574"/>
    </source>
</evidence>
<name>A0A8J7A908_DESMC</name>
<dbReference type="EMBL" id="JADEXS010000046">
    <property type="protein sequence ID" value="MBE9021922.1"/>
    <property type="molecule type" value="Genomic_DNA"/>
</dbReference>
<evidence type="ECO:0000313" key="5">
    <source>
        <dbReference type="Proteomes" id="UP000622533"/>
    </source>
</evidence>
<dbReference type="PROSITE" id="PS50082">
    <property type="entry name" value="WD_REPEATS_2"/>
    <property type="match status" value="6"/>
</dbReference>
<feature type="repeat" description="WD" evidence="3">
    <location>
        <begin position="749"/>
        <end position="784"/>
    </location>
</feature>
<dbReference type="InterPro" id="IPR001680">
    <property type="entry name" value="WD40_rpt"/>
</dbReference>
<accession>A0A8J7A908</accession>
<comment type="caution">
    <text evidence="4">The sequence shown here is derived from an EMBL/GenBank/DDBJ whole genome shotgun (WGS) entry which is preliminary data.</text>
</comment>
<keyword evidence="5" id="KW-1185">Reference proteome</keyword>
<dbReference type="AlphaFoldDB" id="A0A8J7A908"/>
<feature type="repeat" description="WD" evidence="3">
    <location>
        <begin position="623"/>
        <end position="664"/>
    </location>
</feature>
<gene>
    <name evidence="4" type="ORF">IQ276_05455</name>
</gene>